<accession>A0A540MLS7</accession>
<reference evidence="2 3" key="1">
    <citation type="journal article" date="2019" name="G3 (Bethesda)">
        <title>Sequencing of a Wild Apple (Malus baccata) Genome Unravels the Differences Between Cultivated and Wild Apple Species Regarding Disease Resistance and Cold Tolerance.</title>
        <authorList>
            <person name="Chen X."/>
        </authorList>
    </citation>
    <scope>NUCLEOTIDE SEQUENCE [LARGE SCALE GENOMIC DNA]</scope>
    <source>
        <strain evidence="3">cv. Shandingzi</strain>
        <tissue evidence="2">Leaves</tissue>
    </source>
</reference>
<proteinExistence type="predicted"/>
<dbReference type="EMBL" id="VIEB01000229">
    <property type="protein sequence ID" value="TQD99737.1"/>
    <property type="molecule type" value="Genomic_DNA"/>
</dbReference>
<keyword evidence="3" id="KW-1185">Reference proteome</keyword>
<sequence length="109" mass="12122">MAREKKGNPKKRTEGSAAISSKNKEKREEGCNKFLQLPKALIVEILSRVLSIKTLLNCSWISLSAFTLYDRHLGFVVIVKGSQFLNNVLSSSSSISSTAEKEEDCLFVK</sequence>
<dbReference type="AlphaFoldDB" id="A0A540MLS7"/>
<protein>
    <recommendedName>
        <fullName evidence="4">F-box domain-containing protein</fullName>
    </recommendedName>
</protein>
<comment type="caution">
    <text evidence="2">The sequence shown here is derived from an EMBL/GenBank/DDBJ whole genome shotgun (WGS) entry which is preliminary data.</text>
</comment>
<organism evidence="2 3">
    <name type="scientific">Malus baccata</name>
    <name type="common">Siberian crab apple</name>
    <name type="synonym">Pyrus baccata</name>
    <dbReference type="NCBI Taxonomy" id="106549"/>
    <lineage>
        <taxon>Eukaryota</taxon>
        <taxon>Viridiplantae</taxon>
        <taxon>Streptophyta</taxon>
        <taxon>Embryophyta</taxon>
        <taxon>Tracheophyta</taxon>
        <taxon>Spermatophyta</taxon>
        <taxon>Magnoliopsida</taxon>
        <taxon>eudicotyledons</taxon>
        <taxon>Gunneridae</taxon>
        <taxon>Pentapetalae</taxon>
        <taxon>rosids</taxon>
        <taxon>fabids</taxon>
        <taxon>Rosales</taxon>
        <taxon>Rosaceae</taxon>
        <taxon>Amygdaloideae</taxon>
        <taxon>Maleae</taxon>
        <taxon>Malus</taxon>
    </lineage>
</organism>
<evidence type="ECO:0000313" key="2">
    <source>
        <dbReference type="EMBL" id="TQD99737.1"/>
    </source>
</evidence>
<evidence type="ECO:0000313" key="3">
    <source>
        <dbReference type="Proteomes" id="UP000315295"/>
    </source>
</evidence>
<name>A0A540MLS7_MALBA</name>
<feature type="region of interest" description="Disordered" evidence="1">
    <location>
        <begin position="1"/>
        <end position="29"/>
    </location>
</feature>
<feature type="compositionally biased region" description="Basic and acidic residues" evidence="1">
    <location>
        <begin position="1"/>
        <end position="14"/>
    </location>
</feature>
<dbReference type="Proteomes" id="UP000315295">
    <property type="component" value="Unassembled WGS sequence"/>
</dbReference>
<evidence type="ECO:0008006" key="4">
    <source>
        <dbReference type="Google" id="ProtNLM"/>
    </source>
</evidence>
<gene>
    <name evidence="2" type="ORF">C1H46_014666</name>
</gene>
<evidence type="ECO:0000256" key="1">
    <source>
        <dbReference type="SAM" id="MobiDB-lite"/>
    </source>
</evidence>